<accession>A0A6A6ISB6</accession>
<keyword evidence="1" id="KW-0812">Transmembrane</keyword>
<keyword evidence="1" id="KW-0472">Membrane</keyword>
<gene>
    <name evidence="2" type="ORF">BU26DRAFT_560689</name>
</gene>
<keyword evidence="1" id="KW-1133">Transmembrane helix</keyword>
<evidence type="ECO:0000313" key="2">
    <source>
        <dbReference type="EMBL" id="KAF2253381.1"/>
    </source>
</evidence>
<name>A0A6A6ISB6_9PLEO</name>
<dbReference type="OrthoDB" id="5322539at2759"/>
<protein>
    <submittedName>
        <fullName evidence="2">Uncharacterized protein</fullName>
    </submittedName>
</protein>
<keyword evidence="3" id="KW-1185">Reference proteome</keyword>
<dbReference type="EMBL" id="ML987191">
    <property type="protein sequence ID" value="KAF2253381.1"/>
    <property type="molecule type" value="Genomic_DNA"/>
</dbReference>
<organism evidence="2 3">
    <name type="scientific">Trematosphaeria pertusa</name>
    <dbReference type="NCBI Taxonomy" id="390896"/>
    <lineage>
        <taxon>Eukaryota</taxon>
        <taxon>Fungi</taxon>
        <taxon>Dikarya</taxon>
        <taxon>Ascomycota</taxon>
        <taxon>Pezizomycotina</taxon>
        <taxon>Dothideomycetes</taxon>
        <taxon>Pleosporomycetidae</taxon>
        <taxon>Pleosporales</taxon>
        <taxon>Massarineae</taxon>
        <taxon>Trematosphaeriaceae</taxon>
        <taxon>Trematosphaeria</taxon>
    </lineage>
</organism>
<reference evidence="2" key="1">
    <citation type="journal article" date="2020" name="Stud. Mycol.">
        <title>101 Dothideomycetes genomes: a test case for predicting lifestyles and emergence of pathogens.</title>
        <authorList>
            <person name="Haridas S."/>
            <person name="Albert R."/>
            <person name="Binder M."/>
            <person name="Bloem J."/>
            <person name="Labutti K."/>
            <person name="Salamov A."/>
            <person name="Andreopoulos B."/>
            <person name="Baker S."/>
            <person name="Barry K."/>
            <person name="Bills G."/>
            <person name="Bluhm B."/>
            <person name="Cannon C."/>
            <person name="Castanera R."/>
            <person name="Culley D."/>
            <person name="Daum C."/>
            <person name="Ezra D."/>
            <person name="Gonzalez J."/>
            <person name="Henrissat B."/>
            <person name="Kuo A."/>
            <person name="Liang C."/>
            <person name="Lipzen A."/>
            <person name="Lutzoni F."/>
            <person name="Magnuson J."/>
            <person name="Mondo S."/>
            <person name="Nolan M."/>
            <person name="Ohm R."/>
            <person name="Pangilinan J."/>
            <person name="Park H.-J."/>
            <person name="Ramirez L."/>
            <person name="Alfaro M."/>
            <person name="Sun H."/>
            <person name="Tritt A."/>
            <person name="Yoshinaga Y."/>
            <person name="Zwiers L.-H."/>
            <person name="Turgeon B."/>
            <person name="Goodwin S."/>
            <person name="Spatafora J."/>
            <person name="Crous P."/>
            <person name="Grigoriev I."/>
        </authorList>
    </citation>
    <scope>NUCLEOTIDE SEQUENCE</scope>
    <source>
        <strain evidence="2">CBS 122368</strain>
    </source>
</reference>
<dbReference type="RefSeq" id="XP_033688385.1">
    <property type="nucleotide sequence ID" value="XM_033832823.1"/>
</dbReference>
<dbReference type="AlphaFoldDB" id="A0A6A6ISB6"/>
<evidence type="ECO:0000256" key="1">
    <source>
        <dbReference type="SAM" id="Phobius"/>
    </source>
</evidence>
<proteinExistence type="predicted"/>
<feature type="transmembrane region" description="Helical" evidence="1">
    <location>
        <begin position="128"/>
        <end position="148"/>
    </location>
</feature>
<dbReference type="Proteomes" id="UP000800094">
    <property type="component" value="Unassembled WGS sequence"/>
</dbReference>
<dbReference type="GeneID" id="54586153"/>
<sequence>MSQGSMKWEYNPQLPRKPSHGEISYLGVLRNYDIGGIGGNLTASAANLYSDELAIAIQRRPADPEFTSDTQFISCWLWNVSGPLTVTAMNGVGRIEIVNQSGRAYVPVEVTSTSYFTVFDCHARNLNIPYGLIILFNALFVCLGVYCFHRKKGSIMTSESRA</sequence>
<evidence type="ECO:0000313" key="3">
    <source>
        <dbReference type="Proteomes" id="UP000800094"/>
    </source>
</evidence>